<comment type="caution">
    <text evidence="3">The sequence shown here is derived from an EMBL/GenBank/DDBJ whole genome shotgun (WGS) entry which is preliminary data.</text>
</comment>
<dbReference type="SMART" id="SM00448">
    <property type="entry name" value="REC"/>
    <property type="match status" value="1"/>
</dbReference>
<dbReference type="Gene3D" id="3.40.50.2300">
    <property type="match status" value="1"/>
</dbReference>
<reference evidence="3" key="1">
    <citation type="journal article" date="2014" name="Int. J. Syst. Evol. Microbiol.">
        <title>Complete genome sequence of Corynebacterium casei LMG S-19264T (=DSM 44701T), isolated from a smear-ripened cheese.</title>
        <authorList>
            <consortium name="US DOE Joint Genome Institute (JGI-PGF)"/>
            <person name="Walter F."/>
            <person name="Albersmeier A."/>
            <person name="Kalinowski J."/>
            <person name="Ruckert C."/>
        </authorList>
    </citation>
    <scope>NUCLEOTIDE SEQUENCE</scope>
    <source>
        <strain evidence="3">KCTC 32255</strain>
    </source>
</reference>
<dbReference type="EMBL" id="BMZA01000001">
    <property type="protein sequence ID" value="GGY93109.1"/>
    <property type="molecule type" value="Genomic_DNA"/>
</dbReference>
<feature type="domain" description="Response regulatory" evidence="2">
    <location>
        <begin position="42"/>
        <end position="155"/>
    </location>
</feature>
<name>A0A918PA59_9SPHN</name>
<keyword evidence="1" id="KW-0597">Phosphoprotein</keyword>
<evidence type="ECO:0000313" key="4">
    <source>
        <dbReference type="Proteomes" id="UP000648075"/>
    </source>
</evidence>
<dbReference type="InterPro" id="IPR011006">
    <property type="entry name" value="CheY-like_superfamily"/>
</dbReference>
<reference evidence="3" key="2">
    <citation type="submission" date="2020-09" db="EMBL/GenBank/DDBJ databases">
        <authorList>
            <person name="Sun Q."/>
            <person name="Kim S."/>
        </authorList>
    </citation>
    <scope>NUCLEOTIDE SEQUENCE</scope>
    <source>
        <strain evidence="3">KCTC 32255</strain>
    </source>
</reference>
<dbReference type="SUPFAM" id="SSF52172">
    <property type="entry name" value="CheY-like"/>
    <property type="match status" value="1"/>
</dbReference>
<accession>A0A918PA59</accession>
<proteinExistence type="predicted"/>
<dbReference type="AlphaFoldDB" id="A0A918PA59"/>
<organism evidence="3 4">
    <name type="scientific">Novosphingobium colocasiae</name>
    <dbReference type="NCBI Taxonomy" id="1256513"/>
    <lineage>
        <taxon>Bacteria</taxon>
        <taxon>Pseudomonadati</taxon>
        <taxon>Pseudomonadota</taxon>
        <taxon>Alphaproteobacteria</taxon>
        <taxon>Sphingomonadales</taxon>
        <taxon>Sphingomonadaceae</taxon>
        <taxon>Novosphingobium</taxon>
    </lineage>
</organism>
<sequence>MPNLAMQYVLNLMPIASGRDLPGAAPFPGPSDRPEERLLGLDILIVEDETMLALDLAFAFEDAGAEVIGPSHTLDAAMALVSQPGFRADAAVLDVDLAGREVLPVAYKLVELGIPFLFHTGHGDRQHLTSLFPGAIVCMKPTLSDELVAKLRKLTALSQR</sequence>
<gene>
    <name evidence="3" type="ORF">GCM10011614_05030</name>
</gene>
<evidence type="ECO:0000313" key="3">
    <source>
        <dbReference type="EMBL" id="GGY93109.1"/>
    </source>
</evidence>
<evidence type="ECO:0000256" key="1">
    <source>
        <dbReference type="PROSITE-ProRule" id="PRU00169"/>
    </source>
</evidence>
<feature type="modified residue" description="4-aspartylphosphate" evidence="1">
    <location>
        <position position="94"/>
    </location>
</feature>
<dbReference type="Proteomes" id="UP000648075">
    <property type="component" value="Unassembled WGS sequence"/>
</dbReference>
<evidence type="ECO:0000259" key="2">
    <source>
        <dbReference type="PROSITE" id="PS50110"/>
    </source>
</evidence>
<dbReference type="PROSITE" id="PS50110">
    <property type="entry name" value="RESPONSE_REGULATORY"/>
    <property type="match status" value="1"/>
</dbReference>
<dbReference type="InterPro" id="IPR001789">
    <property type="entry name" value="Sig_transdc_resp-reg_receiver"/>
</dbReference>
<keyword evidence="4" id="KW-1185">Reference proteome</keyword>
<dbReference type="GO" id="GO:0000160">
    <property type="term" value="P:phosphorelay signal transduction system"/>
    <property type="evidence" value="ECO:0007669"/>
    <property type="project" value="InterPro"/>
</dbReference>
<protein>
    <recommendedName>
        <fullName evidence="2">Response regulatory domain-containing protein</fullName>
    </recommendedName>
</protein>